<evidence type="ECO:0000256" key="14">
    <source>
        <dbReference type="ARBA" id="ARBA00023136"/>
    </source>
</evidence>
<dbReference type="InterPro" id="IPR004837">
    <property type="entry name" value="NaCa_Exmemb"/>
</dbReference>
<keyword evidence="5 19" id="KW-0812">Transmembrane</keyword>
<keyword evidence="4" id="KW-1003">Cell membrane</keyword>
<keyword evidence="14 19" id="KW-0472">Membrane</keyword>
<feature type="transmembrane region" description="Helical" evidence="19">
    <location>
        <begin position="33"/>
        <end position="55"/>
    </location>
</feature>
<dbReference type="SMART" id="SM00185">
    <property type="entry name" value="ARM"/>
    <property type="match status" value="5"/>
</dbReference>
<dbReference type="SUPFAM" id="SSF141072">
    <property type="entry name" value="CalX-like"/>
    <property type="match status" value="1"/>
</dbReference>
<dbReference type="InterPro" id="IPR000225">
    <property type="entry name" value="Armadillo"/>
</dbReference>
<keyword evidence="12" id="KW-0915">Sodium</keyword>
<keyword evidence="16" id="KW-0739">Sodium transport</keyword>
<keyword evidence="15" id="KW-0325">Glycoprotein</keyword>
<evidence type="ECO:0000256" key="3">
    <source>
        <dbReference type="ARBA" id="ARBA00022448"/>
    </source>
</evidence>
<dbReference type="InterPro" id="IPR044880">
    <property type="entry name" value="NCX_ion-bd_dom_sf"/>
</dbReference>
<dbReference type="InterPro" id="IPR004836">
    <property type="entry name" value="Na_Ca_Ex"/>
</dbReference>
<evidence type="ECO:0000256" key="19">
    <source>
        <dbReference type="SAM" id="Phobius"/>
    </source>
</evidence>
<evidence type="ECO:0000256" key="15">
    <source>
        <dbReference type="ARBA" id="ARBA00023180"/>
    </source>
</evidence>
<feature type="transmembrane region" description="Helical" evidence="19">
    <location>
        <begin position="655"/>
        <end position="677"/>
    </location>
</feature>
<accession>A0ABP0QXU0</accession>
<dbReference type="EMBL" id="CAXAMM010040228">
    <property type="protein sequence ID" value="CAK9091766.1"/>
    <property type="molecule type" value="Genomic_DNA"/>
</dbReference>
<feature type="transmembrane region" description="Helical" evidence="19">
    <location>
        <begin position="788"/>
        <end position="809"/>
    </location>
</feature>
<evidence type="ECO:0000256" key="4">
    <source>
        <dbReference type="ARBA" id="ARBA00022475"/>
    </source>
</evidence>
<evidence type="ECO:0000259" key="20">
    <source>
        <dbReference type="Pfam" id="PF01699"/>
    </source>
</evidence>
<evidence type="ECO:0000256" key="8">
    <source>
        <dbReference type="ARBA" id="ARBA00022737"/>
    </source>
</evidence>
<feature type="domain" description="Sodium/calcium exchanger membrane region" evidence="20">
    <location>
        <begin position="659"/>
        <end position="842"/>
    </location>
</feature>
<organism evidence="22 23">
    <name type="scientific">Durusdinium trenchii</name>
    <dbReference type="NCBI Taxonomy" id="1381693"/>
    <lineage>
        <taxon>Eukaryota</taxon>
        <taxon>Sar</taxon>
        <taxon>Alveolata</taxon>
        <taxon>Dinophyceae</taxon>
        <taxon>Suessiales</taxon>
        <taxon>Symbiodiniaceae</taxon>
        <taxon>Durusdinium</taxon>
    </lineage>
</organism>
<dbReference type="InterPro" id="IPR016024">
    <property type="entry name" value="ARM-type_fold"/>
</dbReference>
<dbReference type="InterPro" id="IPR011989">
    <property type="entry name" value="ARM-like"/>
</dbReference>
<keyword evidence="13" id="KW-0406">Ion transport</keyword>
<dbReference type="Pfam" id="PF03160">
    <property type="entry name" value="Calx-beta"/>
    <property type="match status" value="1"/>
</dbReference>
<evidence type="ECO:0000256" key="11">
    <source>
        <dbReference type="ARBA" id="ARBA00022989"/>
    </source>
</evidence>
<evidence type="ECO:0000259" key="21">
    <source>
        <dbReference type="Pfam" id="PF03160"/>
    </source>
</evidence>
<feature type="domain" description="Calx-beta" evidence="21">
    <location>
        <begin position="485"/>
        <end position="563"/>
    </location>
</feature>
<dbReference type="PANTHER" id="PTHR11878:SF65">
    <property type="entry name" value="NA_CA-EXCHANGE PROTEIN, ISOFORM G"/>
    <property type="match status" value="1"/>
</dbReference>
<comment type="catalytic activity">
    <reaction evidence="17">
        <text>Ca(2+)(in) + 3 Na(+)(out) = Ca(2+)(out) + 3 Na(+)(in)</text>
        <dbReference type="Rhea" id="RHEA:69955"/>
        <dbReference type="ChEBI" id="CHEBI:29101"/>
        <dbReference type="ChEBI" id="CHEBI:29108"/>
    </reaction>
</comment>
<name>A0ABP0QXU0_9DINO</name>
<keyword evidence="3" id="KW-0813">Transport</keyword>
<keyword evidence="23" id="KW-1185">Reference proteome</keyword>
<comment type="caution">
    <text evidence="22">The sequence shown here is derived from an EMBL/GenBank/DDBJ whole genome shotgun (WGS) entry which is preliminary data.</text>
</comment>
<comment type="similarity">
    <text evidence="2">Belongs to the Ca(2+):cation antiporter (CaCA) (TC 2.A.19) family. SLC8 subfamily.</text>
</comment>
<keyword evidence="11 19" id="KW-1133">Transmembrane helix</keyword>
<reference evidence="22 23" key="1">
    <citation type="submission" date="2024-02" db="EMBL/GenBank/DDBJ databases">
        <authorList>
            <person name="Chen Y."/>
            <person name="Shah S."/>
            <person name="Dougan E. K."/>
            <person name="Thang M."/>
            <person name="Chan C."/>
        </authorList>
    </citation>
    <scope>NUCLEOTIDE SEQUENCE [LARGE SCALE GENOMIC DNA]</scope>
</reference>
<feature type="region of interest" description="Disordered" evidence="18">
    <location>
        <begin position="971"/>
        <end position="1001"/>
    </location>
</feature>
<dbReference type="SUPFAM" id="SSF48371">
    <property type="entry name" value="ARM repeat"/>
    <property type="match status" value="3"/>
</dbReference>
<dbReference type="Pfam" id="PF01699">
    <property type="entry name" value="Na_Ca_ex"/>
    <property type="match status" value="2"/>
</dbReference>
<dbReference type="PANTHER" id="PTHR11878">
    <property type="entry name" value="SODIUM/CALCIUM EXCHANGER"/>
    <property type="match status" value="1"/>
</dbReference>
<dbReference type="Gene3D" id="1.25.10.10">
    <property type="entry name" value="Leucine-rich Repeat Variant"/>
    <property type="match status" value="2"/>
</dbReference>
<evidence type="ECO:0000256" key="7">
    <source>
        <dbReference type="ARBA" id="ARBA00022729"/>
    </source>
</evidence>
<dbReference type="Gene3D" id="2.60.40.2030">
    <property type="match status" value="1"/>
</dbReference>
<evidence type="ECO:0000256" key="2">
    <source>
        <dbReference type="ARBA" id="ARBA00007489"/>
    </source>
</evidence>
<dbReference type="InterPro" id="IPR038081">
    <property type="entry name" value="CalX-like_sf"/>
</dbReference>
<evidence type="ECO:0000256" key="10">
    <source>
        <dbReference type="ARBA" id="ARBA00022860"/>
    </source>
</evidence>
<evidence type="ECO:0000256" key="13">
    <source>
        <dbReference type="ARBA" id="ARBA00023065"/>
    </source>
</evidence>
<keyword evidence="7" id="KW-0732">Signal</keyword>
<proteinExistence type="inferred from homology"/>
<feature type="domain" description="Sodium/calcium exchanger membrane region" evidence="20">
    <location>
        <begin position="36"/>
        <end position="197"/>
    </location>
</feature>
<evidence type="ECO:0000256" key="1">
    <source>
        <dbReference type="ARBA" id="ARBA00004651"/>
    </source>
</evidence>
<dbReference type="InterPro" id="IPR003644">
    <property type="entry name" value="Calx_beta"/>
</dbReference>
<protein>
    <submittedName>
        <fullName evidence="22">Sodium/calcium exchanger 2 (Na(+)/Ca(2+)-exchange protein 2) (Solute carrier family 8 member 2)</fullName>
    </submittedName>
</protein>
<evidence type="ECO:0000313" key="23">
    <source>
        <dbReference type="Proteomes" id="UP001642464"/>
    </source>
</evidence>
<keyword evidence="10" id="KW-0112">Calmodulin-binding</keyword>
<keyword evidence="9" id="KW-0106">Calcium</keyword>
<feature type="transmembrane region" description="Helical" evidence="19">
    <location>
        <begin position="737"/>
        <end position="754"/>
    </location>
</feature>
<feature type="compositionally biased region" description="Pro residues" evidence="18">
    <location>
        <begin position="972"/>
        <end position="989"/>
    </location>
</feature>
<dbReference type="InterPro" id="IPR051171">
    <property type="entry name" value="CaCA"/>
</dbReference>
<feature type="transmembrane region" description="Helical" evidence="19">
    <location>
        <begin position="117"/>
        <end position="142"/>
    </location>
</feature>
<evidence type="ECO:0000256" key="9">
    <source>
        <dbReference type="ARBA" id="ARBA00022837"/>
    </source>
</evidence>
<evidence type="ECO:0000313" key="22">
    <source>
        <dbReference type="EMBL" id="CAK9091766.1"/>
    </source>
</evidence>
<evidence type="ECO:0000256" key="5">
    <source>
        <dbReference type="ARBA" id="ARBA00022692"/>
    </source>
</evidence>
<evidence type="ECO:0000256" key="17">
    <source>
        <dbReference type="ARBA" id="ARBA00033667"/>
    </source>
</evidence>
<keyword evidence="8" id="KW-0677">Repeat</keyword>
<evidence type="ECO:0000256" key="12">
    <source>
        <dbReference type="ARBA" id="ARBA00023053"/>
    </source>
</evidence>
<sequence length="2260" mass="246562">MSLNETALCKEGGGGSLLPFVQDEFTWTPWVRALLYAVGMIYMFLGVSIVADMFMNSIEEITSRSKQVTKKDGRVITYKVWNPTVANLTLLALGSSAPEILLSVVETLNKDFFVGGLGSATITGSASFNLLVIVGLCMVVIPSDELRRMKDMEVFIVTVVLMFFAYIWLAVIVVFITPEVIDIWEAVVTLLGEPVLVYIAYLADVGSLRRCRRGPEASEEDALVKRALKMLGLEADDEDHQNTKIVLEDAVKEDKSGFRKVVDRGLPADREKISSVVEAGMAARESRVQRRAAMARIRRGSKATTESDQARANFHLVKPVGEGRPQVQFAVVQQSLSSELAVKTITVVRMGDHTGIGTITGSYVVLRPKEFISSPSASSLLQSVYVTDPDNYEGSMEVSGRGSFVLAEGEMVKDVPVEIVRKTPWKLLQEEVVVKMETLEVAGRLEPMEIGSIHATVVTFVPAYRKGVFSFAYERIAIPGASHAQTLQTIVERLDGCSGPARCNYRTTRLSSVPGFDYEEIEGVLEFPPGVTERFIEIEILPKQKAEIADKFLLILDEAEGAKFDRQEGGSRDSQTQTVMIGMNEQDEGASKWLDATFNCDEVSLGMASWREQFNEAIFCNGSWEEQKQASCFDFTFHLISLPWKLFFFPVPPKIFLGGWACFMVSLGYIAFLTAVIGDMAEIFGCVLEIPDLVTGISFVALGTSMPDLFASRHAAVEDPTADAAIINVTGSNSVNVFLGLGLPWTVAAVIWAVRGQTEQWLAVYSDIGQRDYMRDRGALVIRGAEELFFSVIVFAAMAALALIVVLVRRKYVGGELGGPFWSKVLGGGSLLVFWFSYIGLVSWYSITGKTSSADQLALVISLVFALCIFFTIATAVVTIWLKGLKAEEEEEEADAGFIQEIQSPKSEPGKLTDADALAPKCTSNVDDLVLPGPKLIQEPLPERVMMSEKSSDIEAQSHVAAEARQAVRLHPAPPHPQLPRAPPQPESPQEPKNVAMSLESAAPTWRPTEEDAAYQTCPVYFLPAGCLGTQMSGDEGSVEFRDKALEAGALELVLTALQRHISIAQVQECGLAALSGFARAFEAEAPKGMAAWGRRPSQGLQAALLAMKEHPHEPEVQRWALAALGELLRCEKMVEELWQSSHFLRYTSLALERHASAAQVQAAGSAFLGRLALKSSAQQVSTVDKTTRGLLFNAMEEHLKAVEVQACAVSALGAFVLRGAHRKSMVESRGPQLLLEAMRQHPSSEPVQEKGANALRLLVKDSPEAQALLLKLGAAEVLVHICQVHLPSLGALSAALHALSVLSRPWRAEQPEPWSFAEVPAKTPSCCKPEILLATLQRCPESNSILEPGLTLLWGYLAKEPSASSVECARSATAALRVPTASAQTLAAAGGVLCVTGAEAVESPGAVVKLLLKAQMAHPDQRMLQERAWEAVLMLLRASESLDEVQGKLLRHLVQAMMQHQGPLQWIGCDIMTLLCLPDAPNAAEHRQLLMQLEAPRLVAEAMKKNLPVPEMQDSGCATLQCLALDQVNEGELEQLEDVTVEALLLSLEAQPHFQAAQTRALDLLSSFAQHARWTLARPRAAELAVAALKRHAEDATLVEIACRLLWRLLEGEVSEPMDRIACTLLDLLDEAPSLSTRTFLLHLAKRSDDVATRVLAANGAQPAAEAAAPPLLSLQLMERLAQRRSLRPALRRVGELWRKLQEALSTAEDDEGAARTPTPISLCVCGCALLGRLACDGEAAAAQASVELERLMKQIEASDDVELQSWGFLALQNLLCGSTSDAQLRRHTAVRLQLASELRRAVGPAEAQRGRLETILMMCFQNLVDCIELQELQECYGADEVLALLLRALGTQWALEVRERACFLLCFLANRMPKVKDTFLEGGEALETLLLEALKDHLALEEDPEVELRDELLFELWLPAAFVGRLEQPCHVRAMEVCSPELLLEAMQALPLCAALQVTSCGALRRYAMTATAARAAHAAPPGRRVAALEQRLARSTAATMDAMRSHEKCAEVQRASVLALHALLRLSCSLEGEDVAVERLVSLEAVPILLRALQDFPEDPQLQERGLDALRVLATRRADVTELLCELKAVLPVVEAMNLNIFKPKIQEYGLSILAEIAWQGGREQQMEALKNLGVEAVVRALKAFPQSGEVQTSGLAAVQAMTSENEECRVQFFALSEILELVLEAMGNFPLCEGVQAFGCAALISLVHTKPERVGALADLNCTSMVESAMVGHPKSKRVLELADHLMTVLRKGGGR</sequence>
<dbReference type="PRINTS" id="PR01259">
    <property type="entry name" value="NACAEXCHNGR"/>
</dbReference>
<keyword evidence="6" id="KW-0479">Metal-binding</keyword>
<feature type="transmembrane region" description="Helical" evidence="19">
    <location>
        <begin position="154"/>
        <end position="177"/>
    </location>
</feature>
<dbReference type="Proteomes" id="UP001642464">
    <property type="component" value="Unassembled WGS sequence"/>
</dbReference>
<dbReference type="Gene3D" id="1.20.1420.30">
    <property type="entry name" value="NCX, central ion-binding region"/>
    <property type="match status" value="2"/>
</dbReference>
<feature type="transmembrane region" description="Helical" evidence="19">
    <location>
        <begin position="857"/>
        <end position="882"/>
    </location>
</feature>
<evidence type="ECO:0000256" key="16">
    <source>
        <dbReference type="ARBA" id="ARBA00023201"/>
    </source>
</evidence>
<evidence type="ECO:0000256" key="6">
    <source>
        <dbReference type="ARBA" id="ARBA00022723"/>
    </source>
</evidence>
<evidence type="ECO:0000256" key="18">
    <source>
        <dbReference type="SAM" id="MobiDB-lite"/>
    </source>
</evidence>
<gene>
    <name evidence="22" type="ORF">SCF082_LOCUS43210</name>
</gene>
<feature type="transmembrane region" description="Helical" evidence="19">
    <location>
        <begin position="821"/>
        <end position="845"/>
    </location>
</feature>
<comment type="subcellular location">
    <subcellularLocation>
        <location evidence="1">Cell membrane</location>
        <topology evidence="1">Multi-pass membrane protein</topology>
    </subcellularLocation>
</comment>